<protein>
    <recommendedName>
        <fullName evidence="6">Uroporphyrin-3 C-methyltransferase</fullName>
    </recommendedName>
</protein>
<sequence>MTTDKKDLAQQNSSVPNKEQGKEENNKAKKVDNAKSSEVTPRVATSNNMSSTQSVSQTSTHKKGNDVEKNTPKNNVKTDRTLDNQQAVSSHSSSKKGGTGLALLAILIALGVGAGGYYVGQQQVASLEQKIADLASSQPQVVEAQQDDRLTQQLQQLNQDYQTLNNKLTEFAQRQSGEQQSFETLQEQVNKINNVIKAEPSDWLLSEADFLLNNALRKLVLDGDVDTAIALLQVASQSLEQVSDARIVSVRKALNDDLKQLLAVNNIDQNAIMQRLSMLANNIDELEILNVNFGDNTDNVQLSDSMLDWKENVKKSAVSFLNHFIRITPKSQNDKALLAPNQDIYLRENIRLRLQIAILAVPRQQNELYKQSLEAVAAWVRSYFNTNTEAAKDFLQQVDNLMEQSIYVDVPTKLSSLTLLDELLHRQGQSLQRIEIRADKALTEDSDQQADKLILEEQAEQNALAEQEDNSSQNTATEEIQSQPAETEKSAEPVTSVNDSQTAE</sequence>
<feature type="region of interest" description="Disordered" evidence="2">
    <location>
        <begin position="1"/>
        <end position="97"/>
    </location>
</feature>
<feature type="compositionally biased region" description="Polar residues" evidence="2">
    <location>
        <begin position="470"/>
        <end position="485"/>
    </location>
</feature>
<reference evidence="4" key="1">
    <citation type="submission" date="2016-03" db="EMBL/GenBank/DDBJ databases">
        <title>Co-evolution between Pasteurellaceae and their hosts.</title>
        <authorList>
            <person name="Hansen M.J."/>
            <person name="Bojesen A.M."/>
            <person name="Planet P."/>
        </authorList>
    </citation>
    <scope>NUCLEOTIDE SEQUENCE</scope>
    <source>
        <strain evidence="4">146/S8/89</strain>
    </source>
</reference>
<keyword evidence="1" id="KW-0175">Coiled coil</keyword>
<feature type="compositionally biased region" description="Low complexity" evidence="2">
    <location>
        <begin position="45"/>
        <end position="59"/>
    </location>
</feature>
<evidence type="ECO:0000256" key="3">
    <source>
        <dbReference type="SAM" id="Phobius"/>
    </source>
</evidence>
<proteinExistence type="predicted"/>
<accession>A0A9X4PBU9</accession>
<dbReference type="EMBL" id="LWID01000001">
    <property type="protein sequence ID" value="MDG6895292.1"/>
    <property type="molecule type" value="Genomic_DNA"/>
</dbReference>
<evidence type="ECO:0000313" key="4">
    <source>
        <dbReference type="EMBL" id="MDG6895292.1"/>
    </source>
</evidence>
<keyword evidence="3" id="KW-0472">Membrane</keyword>
<dbReference type="PANTHER" id="PTHR38043:SF1">
    <property type="entry name" value="PROTEIN HEMX"/>
    <property type="match status" value="1"/>
</dbReference>
<keyword evidence="3" id="KW-1133">Transmembrane helix</keyword>
<keyword evidence="5" id="KW-1185">Reference proteome</keyword>
<organism evidence="4 5">
    <name type="scientific">Volucribacter amazonae</name>
    <dbReference type="NCBI Taxonomy" id="256731"/>
    <lineage>
        <taxon>Bacteria</taxon>
        <taxon>Pseudomonadati</taxon>
        <taxon>Pseudomonadota</taxon>
        <taxon>Gammaproteobacteria</taxon>
        <taxon>Pasteurellales</taxon>
        <taxon>Pasteurellaceae</taxon>
        <taxon>Volucribacter</taxon>
    </lineage>
</organism>
<dbReference type="Pfam" id="PF04375">
    <property type="entry name" value="HemX"/>
    <property type="match status" value="1"/>
</dbReference>
<gene>
    <name evidence="4" type="ORF">A6A20_06585</name>
</gene>
<feature type="compositionally biased region" description="Polar residues" evidence="2">
    <location>
        <begin position="493"/>
        <end position="504"/>
    </location>
</feature>
<dbReference type="Proteomes" id="UP001155500">
    <property type="component" value="Unassembled WGS sequence"/>
</dbReference>
<feature type="compositionally biased region" description="Basic and acidic residues" evidence="2">
    <location>
        <begin position="19"/>
        <end position="35"/>
    </location>
</feature>
<keyword evidence="3" id="KW-0812">Transmembrane</keyword>
<feature type="region of interest" description="Disordered" evidence="2">
    <location>
        <begin position="460"/>
        <end position="504"/>
    </location>
</feature>
<feature type="compositionally biased region" description="Basic and acidic residues" evidence="2">
    <location>
        <begin position="63"/>
        <end position="82"/>
    </location>
</feature>
<feature type="coiled-coil region" evidence="1">
    <location>
        <begin position="147"/>
        <end position="174"/>
    </location>
</feature>
<name>A0A9X4PBU9_9PAST</name>
<dbReference type="InterPro" id="IPR007470">
    <property type="entry name" value="HemX"/>
</dbReference>
<dbReference type="RefSeq" id="WP_279572709.1">
    <property type="nucleotide sequence ID" value="NZ_LWID01000001.1"/>
</dbReference>
<evidence type="ECO:0000313" key="5">
    <source>
        <dbReference type="Proteomes" id="UP001155500"/>
    </source>
</evidence>
<feature type="transmembrane region" description="Helical" evidence="3">
    <location>
        <begin position="101"/>
        <end position="120"/>
    </location>
</feature>
<comment type="caution">
    <text evidence="4">The sequence shown here is derived from an EMBL/GenBank/DDBJ whole genome shotgun (WGS) entry which is preliminary data.</text>
</comment>
<evidence type="ECO:0008006" key="6">
    <source>
        <dbReference type="Google" id="ProtNLM"/>
    </source>
</evidence>
<dbReference type="PANTHER" id="PTHR38043">
    <property type="entry name" value="PROTEIN HEMX"/>
    <property type="match status" value="1"/>
</dbReference>
<evidence type="ECO:0000256" key="2">
    <source>
        <dbReference type="SAM" id="MobiDB-lite"/>
    </source>
</evidence>
<dbReference type="AlphaFoldDB" id="A0A9X4PBU9"/>
<evidence type="ECO:0000256" key="1">
    <source>
        <dbReference type="SAM" id="Coils"/>
    </source>
</evidence>